<evidence type="ECO:0000259" key="1">
    <source>
        <dbReference type="PROSITE" id="PS51819"/>
    </source>
</evidence>
<dbReference type="KEGG" id="proo:MJB10_21905"/>
<name>A0AA96RJF4_9BACL</name>
<dbReference type="SUPFAM" id="SSF54593">
    <property type="entry name" value="Glyoxalase/Bleomycin resistance protein/Dihydroxybiphenyl dioxygenase"/>
    <property type="match status" value="1"/>
</dbReference>
<organism evidence="2 3">
    <name type="scientific">Paenibacillus roseopurpureus</name>
    <dbReference type="NCBI Taxonomy" id="2918901"/>
    <lineage>
        <taxon>Bacteria</taxon>
        <taxon>Bacillati</taxon>
        <taxon>Bacillota</taxon>
        <taxon>Bacilli</taxon>
        <taxon>Bacillales</taxon>
        <taxon>Paenibacillaceae</taxon>
        <taxon>Paenibacillus</taxon>
    </lineage>
</organism>
<evidence type="ECO:0000313" key="2">
    <source>
        <dbReference type="EMBL" id="WNR43730.1"/>
    </source>
</evidence>
<keyword evidence="3" id="KW-1185">Reference proteome</keyword>
<proteinExistence type="predicted"/>
<reference evidence="2" key="1">
    <citation type="submission" date="2022-02" db="EMBL/GenBank/DDBJ databases">
        <title>Paenibacillus sp. MBLB1832 Whole Genome Shotgun Sequencing.</title>
        <authorList>
            <person name="Hwang C.Y."/>
            <person name="Cho E.-S."/>
            <person name="Seo M.-J."/>
        </authorList>
    </citation>
    <scope>NUCLEOTIDE SEQUENCE</scope>
    <source>
        <strain evidence="2">MBLB1832</strain>
    </source>
</reference>
<dbReference type="PROSITE" id="PS51819">
    <property type="entry name" value="VOC"/>
    <property type="match status" value="1"/>
</dbReference>
<dbReference type="PANTHER" id="PTHR34109:SF1">
    <property type="entry name" value="VOC DOMAIN-CONTAINING PROTEIN"/>
    <property type="match status" value="1"/>
</dbReference>
<dbReference type="Proteomes" id="UP001304650">
    <property type="component" value="Chromosome"/>
</dbReference>
<feature type="domain" description="VOC" evidence="1">
    <location>
        <begin position="11"/>
        <end position="131"/>
    </location>
</feature>
<dbReference type="AlphaFoldDB" id="A0AA96RJF4"/>
<gene>
    <name evidence="2" type="ORF">MJB10_21905</name>
</gene>
<evidence type="ECO:0000313" key="3">
    <source>
        <dbReference type="Proteomes" id="UP001304650"/>
    </source>
</evidence>
<dbReference type="EMBL" id="CP130319">
    <property type="protein sequence ID" value="WNR43730.1"/>
    <property type="molecule type" value="Genomic_DNA"/>
</dbReference>
<dbReference type="InterPro" id="IPR029068">
    <property type="entry name" value="Glyas_Bleomycin-R_OHBP_Dase"/>
</dbReference>
<dbReference type="PANTHER" id="PTHR34109">
    <property type="entry name" value="BNAUNNG04460D PROTEIN-RELATED"/>
    <property type="match status" value="1"/>
</dbReference>
<dbReference type="Gene3D" id="3.10.180.10">
    <property type="entry name" value="2,3-Dihydroxybiphenyl 1,2-Dioxygenase, domain 1"/>
    <property type="match status" value="1"/>
</dbReference>
<sequence>MSILGENSAVPQASIAPWLAVNNAAKAADFYKSAFGASELYRLEDDNGHLVIVHLSVLGAEFWLQEDPEFDAEYVRQGSFRLIVTLDNPDALFERALASGATEIAAMSEGYGWRIGRVVDPFGYHWEIGVRL</sequence>
<accession>A0AA96RJF4</accession>
<dbReference type="Pfam" id="PF18029">
    <property type="entry name" value="Glyoxalase_6"/>
    <property type="match status" value="1"/>
</dbReference>
<dbReference type="RefSeq" id="WP_314798440.1">
    <property type="nucleotide sequence ID" value="NZ_CP130319.1"/>
</dbReference>
<protein>
    <submittedName>
        <fullName evidence="2">VOC family protein</fullName>
    </submittedName>
</protein>
<dbReference type="InterPro" id="IPR041581">
    <property type="entry name" value="Glyoxalase_6"/>
</dbReference>
<dbReference type="InterPro" id="IPR037523">
    <property type="entry name" value="VOC_core"/>
</dbReference>